<feature type="region of interest" description="Disordered" evidence="1">
    <location>
        <begin position="144"/>
        <end position="166"/>
    </location>
</feature>
<dbReference type="EMBL" id="AP019302">
    <property type="protein sequence ID" value="BBH05362.1"/>
    <property type="molecule type" value="Genomic_DNA"/>
</dbReference>
<dbReference type="CDD" id="cd00167">
    <property type="entry name" value="SANT"/>
    <property type="match status" value="1"/>
</dbReference>
<dbReference type="AlphaFoldDB" id="A0A4Y1RLX5"/>
<evidence type="ECO:0000313" key="3">
    <source>
        <dbReference type="EMBL" id="BBH05362.1"/>
    </source>
</evidence>
<dbReference type="SUPFAM" id="SSF46689">
    <property type="entry name" value="Homeodomain-like"/>
    <property type="match status" value="1"/>
</dbReference>
<gene>
    <name evidence="3" type="ORF">Prudu_016727</name>
</gene>
<feature type="region of interest" description="Disordered" evidence="1">
    <location>
        <begin position="48"/>
        <end position="85"/>
    </location>
</feature>
<dbReference type="Pfam" id="PF12579">
    <property type="entry name" value="DUF3755"/>
    <property type="match status" value="1"/>
</dbReference>
<feature type="domain" description="Myb-like" evidence="2">
    <location>
        <begin position="91"/>
        <end position="144"/>
    </location>
</feature>
<feature type="compositionally biased region" description="Basic and acidic residues" evidence="1">
    <location>
        <begin position="144"/>
        <end position="156"/>
    </location>
</feature>
<proteinExistence type="predicted"/>
<dbReference type="InterPro" id="IPR001005">
    <property type="entry name" value="SANT/Myb"/>
</dbReference>
<name>A0A4Y1RLX5_PRUDU</name>
<dbReference type="SMART" id="SM00717">
    <property type="entry name" value="SANT"/>
    <property type="match status" value="1"/>
</dbReference>
<dbReference type="PANTHER" id="PTHR14000:SF45">
    <property type="entry name" value="FINGER CCCH DOMAIN PROTEIN, PUTATIVE (DUF3755)-RELATED"/>
    <property type="match status" value="1"/>
</dbReference>
<sequence>MDFGHRNWRNQRPNSVILRTGFGSDSVLEFRTLLIFKILELFMANPSGNHQEPSHASSSFNGTNPSNGNSAPVSAPESSGAAMAMKHNPGISMDWSAEEQAILDDGLAKYSTESNIIRYAKIAMQLQNKTVRDVALRCRWMTKKENSKRRKEEHNLTRKSKDKKERVIDTSAKPSNFAGRPNVAPYAPPMVTMDNDDGISYKAIGGITGELLEQNAQALNQISANLAAFQIQENINLFCQTRDNILKIMNDLNDMPDVMKQMPPLPVKVNEELATHVGIPPHQMQS</sequence>
<organism evidence="3">
    <name type="scientific">Prunus dulcis</name>
    <name type="common">Almond</name>
    <name type="synonym">Amygdalus dulcis</name>
    <dbReference type="NCBI Taxonomy" id="3755"/>
    <lineage>
        <taxon>Eukaryota</taxon>
        <taxon>Viridiplantae</taxon>
        <taxon>Streptophyta</taxon>
        <taxon>Embryophyta</taxon>
        <taxon>Tracheophyta</taxon>
        <taxon>Spermatophyta</taxon>
        <taxon>Magnoliopsida</taxon>
        <taxon>eudicotyledons</taxon>
        <taxon>Gunneridae</taxon>
        <taxon>Pentapetalae</taxon>
        <taxon>rosids</taxon>
        <taxon>fabids</taxon>
        <taxon>Rosales</taxon>
        <taxon>Rosaceae</taxon>
        <taxon>Amygdaloideae</taxon>
        <taxon>Amygdaleae</taxon>
        <taxon>Prunus</taxon>
    </lineage>
</organism>
<accession>A0A4Y1RLX5</accession>
<reference evidence="3" key="1">
    <citation type="journal article" date="2019" name="Science">
        <title>Mutation of a bHLH transcription factor allowed almond domestication.</title>
        <authorList>
            <person name="Sanchez-Perez R."/>
            <person name="Pavan S."/>
            <person name="Mazzeo R."/>
            <person name="Moldovan C."/>
            <person name="Aiese Cigliano R."/>
            <person name="Del Cueto J."/>
            <person name="Ricciardi F."/>
            <person name="Lotti C."/>
            <person name="Ricciardi L."/>
            <person name="Dicenta F."/>
            <person name="Lopez-Marques R.L."/>
            <person name="Lindberg Moller B."/>
        </authorList>
    </citation>
    <scope>NUCLEOTIDE SEQUENCE</scope>
</reference>
<dbReference type="PANTHER" id="PTHR14000">
    <property type="entry name" value="FINGER CCCH DOMAIN PROTEIN, PUTATIVE (DUF3755)-RELATED"/>
    <property type="match status" value="1"/>
</dbReference>
<feature type="compositionally biased region" description="Polar residues" evidence="1">
    <location>
        <begin position="48"/>
        <end position="72"/>
    </location>
</feature>
<dbReference type="InterPro" id="IPR009057">
    <property type="entry name" value="Homeodomain-like_sf"/>
</dbReference>
<evidence type="ECO:0000256" key="1">
    <source>
        <dbReference type="SAM" id="MobiDB-lite"/>
    </source>
</evidence>
<evidence type="ECO:0000259" key="2">
    <source>
        <dbReference type="SMART" id="SM00717"/>
    </source>
</evidence>
<protein>
    <recommendedName>
        <fullName evidence="2">Myb-like domain-containing protein</fullName>
    </recommendedName>
</protein>
<dbReference type="InterPro" id="IPR022228">
    <property type="entry name" value="DUF3755"/>
</dbReference>
<dbReference type="Gene3D" id="1.10.10.60">
    <property type="entry name" value="Homeodomain-like"/>
    <property type="match status" value="1"/>
</dbReference>